<organism evidence="1 2">
    <name type="scientific">Portunus trituberculatus</name>
    <name type="common">Swimming crab</name>
    <name type="synonym">Neptunus trituberculatus</name>
    <dbReference type="NCBI Taxonomy" id="210409"/>
    <lineage>
        <taxon>Eukaryota</taxon>
        <taxon>Metazoa</taxon>
        <taxon>Ecdysozoa</taxon>
        <taxon>Arthropoda</taxon>
        <taxon>Crustacea</taxon>
        <taxon>Multicrustacea</taxon>
        <taxon>Malacostraca</taxon>
        <taxon>Eumalacostraca</taxon>
        <taxon>Eucarida</taxon>
        <taxon>Decapoda</taxon>
        <taxon>Pleocyemata</taxon>
        <taxon>Brachyura</taxon>
        <taxon>Eubrachyura</taxon>
        <taxon>Portunoidea</taxon>
        <taxon>Portunidae</taxon>
        <taxon>Portuninae</taxon>
        <taxon>Portunus</taxon>
    </lineage>
</organism>
<gene>
    <name evidence="1" type="ORF">E2C01_088403</name>
</gene>
<accession>A0A5B7JEE0</accession>
<name>A0A5B7JEE0_PORTR</name>
<dbReference type="Proteomes" id="UP000324222">
    <property type="component" value="Unassembled WGS sequence"/>
</dbReference>
<reference evidence="1 2" key="1">
    <citation type="submission" date="2019-05" db="EMBL/GenBank/DDBJ databases">
        <title>Another draft genome of Portunus trituberculatus and its Hox gene families provides insights of decapod evolution.</title>
        <authorList>
            <person name="Jeong J.-H."/>
            <person name="Song I."/>
            <person name="Kim S."/>
            <person name="Choi T."/>
            <person name="Kim D."/>
            <person name="Ryu S."/>
            <person name="Kim W."/>
        </authorList>
    </citation>
    <scope>NUCLEOTIDE SEQUENCE [LARGE SCALE GENOMIC DNA]</scope>
    <source>
        <tissue evidence="1">Muscle</tissue>
    </source>
</reference>
<comment type="caution">
    <text evidence="1">The sequence shown here is derived from an EMBL/GenBank/DDBJ whole genome shotgun (WGS) entry which is preliminary data.</text>
</comment>
<evidence type="ECO:0000313" key="2">
    <source>
        <dbReference type="Proteomes" id="UP000324222"/>
    </source>
</evidence>
<keyword evidence="2" id="KW-1185">Reference proteome</keyword>
<dbReference type="AlphaFoldDB" id="A0A5B7JEE0"/>
<evidence type="ECO:0000313" key="1">
    <source>
        <dbReference type="EMBL" id="MPC93279.1"/>
    </source>
</evidence>
<proteinExistence type="predicted"/>
<dbReference type="EMBL" id="VSRR010094334">
    <property type="protein sequence ID" value="MPC93279.1"/>
    <property type="molecule type" value="Genomic_DNA"/>
</dbReference>
<protein>
    <submittedName>
        <fullName evidence="1">Uncharacterized protein</fullName>
    </submittedName>
</protein>
<sequence length="120" mass="13467">MKVLVPQELFITQQQIKEKVVKKAKVHWGVLGKCGDGRAPVAAYVRDTTPRRCLQGRRQYLYIRSSRVSPFFPSFLQLPYHPSLLRPPSRAVWEAGGQSVAPPNSNTGGSKEKCVTVIYL</sequence>